<evidence type="ECO:0000313" key="4">
    <source>
        <dbReference type="Proteomes" id="UP000215450"/>
    </source>
</evidence>
<dbReference type="STRING" id="1522312.GCA_900177895_02082"/>
<dbReference type="InterPro" id="IPR029044">
    <property type="entry name" value="Nucleotide-diphossugar_trans"/>
</dbReference>
<dbReference type="PANTHER" id="PTHR32385:SF15">
    <property type="entry name" value="INOSITOL PHOSPHOCERAMIDE MANNOSYLTRANSFERASE 1"/>
    <property type="match status" value="1"/>
</dbReference>
<sequence length="250" mass="27935">MNISQIFISDEPISELPTALDTAVKSVLANVARTQHTIYLKEPLRAWINQEYGAEMLKAFDKLKPFAYQADLARYLLLYRLGGWYFDIAIRVVSPTTNIPDDIDFIAFSDLSCYTEVSFGCCNGILYAKAGSPILGDAIADVCYNIANEYYGRNVLYPTGPVCLGKHIAKHSADLNIVTGMFTALTPNHPKKNRAFVFNDGTIFAHHKEKELSLLGAKGTNNYNDLYAQRAVYDTQIQVQPEKCLQYLNG</sequence>
<reference evidence="2" key="1">
    <citation type="submission" date="2017-05" db="EMBL/GenBank/DDBJ databases">
        <authorList>
            <person name="Song R."/>
            <person name="Chenine A.L."/>
            <person name="Ruprecht R.M."/>
        </authorList>
    </citation>
    <scope>NUCLEOTIDE SEQUENCE</scope>
    <source>
        <strain evidence="2">Kingella_eburonensis</strain>
    </source>
</reference>
<keyword evidence="1 3" id="KW-0808">Transferase</keyword>
<dbReference type="GO" id="GO:0016020">
    <property type="term" value="C:membrane"/>
    <property type="evidence" value="ECO:0007669"/>
    <property type="project" value="GOC"/>
</dbReference>
<reference evidence="3 4" key="2">
    <citation type="submission" date="2017-06" db="EMBL/GenBank/DDBJ databases">
        <authorList>
            <person name="Kim H.J."/>
            <person name="Triplett B.A."/>
        </authorList>
    </citation>
    <scope>NUCLEOTIDE SEQUENCE [LARGE SCALE GENOMIC DNA]</scope>
    <source>
        <strain evidence="3">Kingella_eburonensis</strain>
    </source>
</reference>
<evidence type="ECO:0000313" key="2">
    <source>
        <dbReference type="EMBL" id="SMQ11754.1"/>
    </source>
</evidence>
<organism evidence="3 4">
    <name type="scientific">Kingella negevensis</name>
    <dbReference type="NCBI Taxonomy" id="1522312"/>
    <lineage>
        <taxon>Bacteria</taxon>
        <taxon>Pseudomonadati</taxon>
        <taxon>Pseudomonadota</taxon>
        <taxon>Betaproteobacteria</taxon>
        <taxon>Neisseriales</taxon>
        <taxon>Neisseriaceae</taxon>
        <taxon>Kingella</taxon>
    </lineage>
</organism>
<evidence type="ECO:0000256" key="1">
    <source>
        <dbReference type="ARBA" id="ARBA00022679"/>
    </source>
</evidence>
<dbReference type="Gene3D" id="3.90.550.20">
    <property type="match status" value="1"/>
</dbReference>
<proteinExistence type="predicted"/>
<name>A0A238TAU1_9NEIS</name>
<gene>
    <name evidence="3" type="ORF">KEBURONENSIS_00109</name>
</gene>
<dbReference type="RefSeq" id="WP_180676183.1">
    <property type="nucleotide sequence ID" value="NZ_FXUV02000001.1"/>
</dbReference>
<dbReference type="InterPro" id="IPR007577">
    <property type="entry name" value="GlycoTrfase_DXD_sugar-bd_CS"/>
</dbReference>
<accession>A0A238TAU1</accession>
<evidence type="ECO:0000313" key="3">
    <source>
        <dbReference type="EMBL" id="SNB51575.1"/>
    </source>
</evidence>
<dbReference type="GO" id="GO:0000030">
    <property type="term" value="F:mannosyltransferase activity"/>
    <property type="evidence" value="ECO:0007669"/>
    <property type="project" value="TreeGrafter"/>
</dbReference>
<dbReference type="EMBL" id="FXUV02000001">
    <property type="protein sequence ID" value="SNB51575.1"/>
    <property type="molecule type" value="Genomic_DNA"/>
</dbReference>
<dbReference type="PANTHER" id="PTHR32385">
    <property type="entry name" value="MANNOSYL PHOSPHORYLINOSITOL CERAMIDE SYNTHASE"/>
    <property type="match status" value="1"/>
</dbReference>
<dbReference type="EMBL" id="FXUV01000001">
    <property type="protein sequence ID" value="SMQ11754.1"/>
    <property type="molecule type" value="Genomic_DNA"/>
</dbReference>
<keyword evidence="4" id="KW-1185">Reference proteome</keyword>
<dbReference type="Pfam" id="PF04488">
    <property type="entry name" value="Gly_transf_sug"/>
    <property type="match status" value="1"/>
</dbReference>
<dbReference type="AlphaFoldDB" id="A0A238TAU1"/>
<dbReference type="GO" id="GO:0051999">
    <property type="term" value="P:mannosyl-inositol phosphorylceramide biosynthetic process"/>
    <property type="evidence" value="ECO:0007669"/>
    <property type="project" value="TreeGrafter"/>
</dbReference>
<dbReference type="InterPro" id="IPR051706">
    <property type="entry name" value="Glycosyltransferase_domain"/>
</dbReference>
<dbReference type="Proteomes" id="UP000215450">
    <property type="component" value="Unassembled WGS sequence"/>
</dbReference>
<protein>
    <submittedName>
        <fullName evidence="3">Glycosyltransferase sugar-binding region containing DXD motif protein</fullName>
    </submittedName>
</protein>
<dbReference type="SUPFAM" id="SSF53448">
    <property type="entry name" value="Nucleotide-diphospho-sugar transferases"/>
    <property type="match status" value="1"/>
</dbReference>